<dbReference type="CDD" id="cd00077">
    <property type="entry name" value="HDc"/>
    <property type="match status" value="1"/>
</dbReference>
<dbReference type="eggNOG" id="COG3437">
    <property type="taxonomic scope" value="Bacteria"/>
</dbReference>
<dbReference type="InterPro" id="IPR003607">
    <property type="entry name" value="HD/PDEase_dom"/>
</dbReference>
<dbReference type="GO" id="GO:0016787">
    <property type="term" value="F:hydrolase activity"/>
    <property type="evidence" value="ECO:0007669"/>
    <property type="project" value="UniProtKB-KW"/>
</dbReference>
<evidence type="ECO:0000259" key="2">
    <source>
        <dbReference type="PROSITE" id="PS51832"/>
    </source>
</evidence>
<dbReference type="RefSeq" id="WP_002704889.1">
    <property type="nucleotide sequence ID" value="NZ_AGRW01000049.1"/>
</dbReference>
<keyword evidence="3" id="KW-0378">Hydrolase</keyword>
<dbReference type="PANTHER" id="PTHR45228">
    <property type="entry name" value="CYCLIC DI-GMP PHOSPHODIESTERASE TM_0186-RELATED"/>
    <property type="match status" value="1"/>
</dbReference>
<gene>
    <name evidence="3" type="ORF">TresaDRAFT_1172</name>
</gene>
<keyword evidence="4" id="KW-1185">Reference proteome</keyword>
<evidence type="ECO:0000256" key="1">
    <source>
        <dbReference type="SAM" id="Phobius"/>
    </source>
</evidence>
<dbReference type="PROSITE" id="PS51832">
    <property type="entry name" value="HD_GYP"/>
    <property type="match status" value="1"/>
</dbReference>
<feature type="transmembrane region" description="Helical" evidence="1">
    <location>
        <begin position="226"/>
        <end position="248"/>
    </location>
</feature>
<protein>
    <submittedName>
        <fullName evidence="3">Metal dependent phosphohydrolase</fullName>
    </submittedName>
</protein>
<dbReference type="OrthoDB" id="9781505at2"/>
<organism evidence="3 4">
    <name type="scientific">Treponema saccharophilum DSM 2985</name>
    <dbReference type="NCBI Taxonomy" id="907348"/>
    <lineage>
        <taxon>Bacteria</taxon>
        <taxon>Pseudomonadati</taxon>
        <taxon>Spirochaetota</taxon>
        <taxon>Spirochaetia</taxon>
        <taxon>Spirochaetales</taxon>
        <taxon>Treponemataceae</taxon>
        <taxon>Treponema</taxon>
    </lineage>
</organism>
<dbReference type="SMART" id="SM00471">
    <property type="entry name" value="HDc"/>
    <property type="match status" value="1"/>
</dbReference>
<dbReference type="EMBL" id="AGRW01000049">
    <property type="protein sequence ID" value="EIC01563.1"/>
    <property type="molecule type" value="Genomic_DNA"/>
</dbReference>
<feature type="domain" description="HD-GYP" evidence="2">
    <location>
        <begin position="412"/>
        <end position="632"/>
    </location>
</feature>
<accession>H7ELM2</accession>
<dbReference type="Proteomes" id="UP000003571">
    <property type="component" value="Unassembled WGS sequence"/>
</dbReference>
<comment type="caution">
    <text evidence="3">The sequence shown here is derived from an EMBL/GenBank/DDBJ whole genome shotgun (WGS) entry which is preliminary data.</text>
</comment>
<reference evidence="3 4" key="1">
    <citation type="submission" date="2011-09" db="EMBL/GenBank/DDBJ databases">
        <title>The draft genome of Treponema saccharophilum DSM 2985.</title>
        <authorList>
            <consortium name="US DOE Joint Genome Institute (JGI-PGF)"/>
            <person name="Lucas S."/>
            <person name="Copeland A."/>
            <person name="Lapidus A."/>
            <person name="Glavina del Rio T."/>
            <person name="Dalin E."/>
            <person name="Tice H."/>
            <person name="Bruce D."/>
            <person name="Goodwin L."/>
            <person name="Pitluck S."/>
            <person name="Peters L."/>
            <person name="Kyrpides N."/>
            <person name="Mavromatis K."/>
            <person name="Ivanova N."/>
            <person name="Markowitz V."/>
            <person name="Cheng J.-F."/>
            <person name="Hugenholtz P."/>
            <person name="Woyke T."/>
            <person name="Wu D."/>
            <person name="Gronow S."/>
            <person name="Wellnitz S."/>
            <person name="Brambilla E."/>
            <person name="Klenk H.-P."/>
            <person name="Eisen J.A."/>
        </authorList>
    </citation>
    <scope>NUCLEOTIDE SEQUENCE [LARGE SCALE GENOMIC DNA]</scope>
    <source>
        <strain evidence="3 4">DSM 2985</strain>
    </source>
</reference>
<dbReference type="AlphaFoldDB" id="H7ELM2"/>
<dbReference type="SUPFAM" id="SSF109604">
    <property type="entry name" value="HD-domain/PDEase-like"/>
    <property type="match status" value="1"/>
</dbReference>
<name>H7ELM2_9SPIR</name>
<sequence>MEKERRINIIVFGIFGVLLIAGLLFFFVHVYETDKFNARRRIVGEGERAECTVQLYPRGGLADSWDKRDIEFMGEIVTFTGSTYDCTVMNFSDAELTEWKLRINIKKECYINNSWCGTVEIHQHRKTYPEEIVQELDLRNYSESEIRLEHFYVAEDLYISLSDGDYIIYNPSEVSGELPVRAFGNEAGKTTVGFIFYHKKGERLDFSCSMFYRLTRSCLQGTRPKLLLAAFALWLVLLVIRVTFVLTFSNLKRDTNSVIRAVSGIYTILYKANLENDTFQEIRASDVLHEFFGKHTSIREALDGIPEEFYIPENMREVREFFDIDTMKERLRDTDNCSADFKSRDLYGPGTGRWFRSSLIVCKRNGRNEPVEVICGTRDVDSEVREHEEHKMMLERFATELSDEVAKQTVHVLEIQRRIVSSLGDMIGSRDGNTGGHVKRTSEVMKILVDEIIRRNRAGTGNPKFSRISKKKGEDIIRAAPMHDLGKIFIDTKILCKPGKLDADEYAIMKTHAEHSGEIVNLVLRDVEEESFVDTAFNIARYHHERWDGLGYPEGKDGGMVGEGIPVEARIMSVADVYDALVSKRCYKEPMSFEMACRIMIDGMGKQFDPDLENIFVACLKKLEKYYSENAD</sequence>
<dbReference type="InterPro" id="IPR052020">
    <property type="entry name" value="Cyclic_di-GMP/3'3'-cGAMP_PDE"/>
</dbReference>
<dbReference type="PATRIC" id="fig|907348.3.peg.1814"/>
<keyword evidence="1" id="KW-1133">Transmembrane helix</keyword>
<feature type="transmembrane region" description="Helical" evidence="1">
    <location>
        <begin position="6"/>
        <end position="31"/>
    </location>
</feature>
<dbReference type="Pfam" id="PF13487">
    <property type="entry name" value="HD_5"/>
    <property type="match status" value="1"/>
</dbReference>
<proteinExistence type="predicted"/>
<dbReference type="InterPro" id="IPR037522">
    <property type="entry name" value="HD_GYP_dom"/>
</dbReference>
<dbReference type="Gene3D" id="1.10.3210.10">
    <property type="entry name" value="Hypothetical protein af1432"/>
    <property type="match status" value="1"/>
</dbReference>
<dbReference type="PANTHER" id="PTHR45228:SF5">
    <property type="entry name" value="CYCLIC DI-GMP PHOSPHODIESTERASE VC_1348-RELATED"/>
    <property type="match status" value="1"/>
</dbReference>
<dbReference type="STRING" id="907348.TresaDRAFT_1172"/>
<evidence type="ECO:0000313" key="4">
    <source>
        <dbReference type="Proteomes" id="UP000003571"/>
    </source>
</evidence>
<keyword evidence="1" id="KW-0812">Transmembrane</keyword>
<keyword evidence="1" id="KW-0472">Membrane</keyword>
<evidence type="ECO:0000313" key="3">
    <source>
        <dbReference type="EMBL" id="EIC01563.1"/>
    </source>
</evidence>